<sequence>VQNVQTKLVSVEKNQVYDNIKDPVVCRGKGRPPNKWLKAFNEETNKVSSNRKQQVFYNIADNDGETRCRCKLYHKSGYYASKYSNKENAM</sequence>
<proteinExistence type="predicted"/>
<dbReference type="Proteomes" id="UP000789860">
    <property type="component" value="Unassembled WGS sequence"/>
</dbReference>
<keyword evidence="2" id="KW-1185">Reference proteome</keyword>
<feature type="non-terminal residue" evidence="1">
    <location>
        <position position="1"/>
    </location>
</feature>
<accession>A0ACA9N7I9</accession>
<gene>
    <name evidence="1" type="ORF">SCALOS_LOCUS7717</name>
</gene>
<reference evidence="1" key="1">
    <citation type="submission" date="2021-06" db="EMBL/GenBank/DDBJ databases">
        <authorList>
            <person name="Kallberg Y."/>
            <person name="Tangrot J."/>
            <person name="Rosling A."/>
        </authorList>
    </citation>
    <scope>NUCLEOTIDE SEQUENCE</scope>
    <source>
        <strain evidence="1">AU212A</strain>
    </source>
</reference>
<organism evidence="1 2">
    <name type="scientific">Scutellospora calospora</name>
    <dbReference type="NCBI Taxonomy" id="85575"/>
    <lineage>
        <taxon>Eukaryota</taxon>
        <taxon>Fungi</taxon>
        <taxon>Fungi incertae sedis</taxon>
        <taxon>Mucoromycota</taxon>
        <taxon>Glomeromycotina</taxon>
        <taxon>Glomeromycetes</taxon>
        <taxon>Diversisporales</taxon>
        <taxon>Gigasporaceae</taxon>
        <taxon>Scutellospora</taxon>
    </lineage>
</organism>
<evidence type="ECO:0000313" key="2">
    <source>
        <dbReference type="Proteomes" id="UP000789860"/>
    </source>
</evidence>
<comment type="caution">
    <text evidence="1">The sequence shown here is derived from an EMBL/GenBank/DDBJ whole genome shotgun (WGS) entry which is preliminary data.</text>
</comment>
<name>A0ACA9N7I9_9GLOM</name>
<dbReference type="EMBL" id="CAJVPM010018071">
    <property type="protein sequence ID" value="CAG8623105.1"/>
    <property type="molecule type" value="Genomic_DNA"/>
</dbReference>
<protein>
    <submittedName>
        <fullName evidence="1">2041_t:CDS:1</fullName>
    </submittedName>
</protein>
<evidence type="ECO:0000313" key="1">
    <source>
        <dbReference type="EMBL" id="CAG8623105.1"/>
    </source>
</evidence>